<sequence length="283" mass="31652">MELPVFMSFSSWSSLASSKPNLFFHNYLLRCRNFTLRWNGVCSSKPHLVRIAATSAHNSPPKAETELNFGNFWTDSEMVEVIAIGSRKDAIVNFCLDSPFQSPSLRFWNIVVKDSTNVQLQQRILGKDPTSRNFEPPPSSLSSSKTIILVASAGYGMDHISAIDILKSISSANGFTVTIILKPFSFEGQRRHDEVRGLMEKIQEHTSILIDLDTDKLLKKDLVTLDEAVKTANNAVLMAITAVMVLKSDMHRKLIGPSCNNMREIKVSEVFSVSLHNHPLFEV</sequence>
<dbReference type="GO" id="GO:0010020">
    <property type="term" value="P:chloroplast fission"/>
    <property type="evidence" value="ECO:0007669"/>
    <property type="project" value="TreeGrafter"/>
</dbReference>
<dbReference type="PANTHER" id="PTHR30314:SF29">
    <property type="entry name" value="CELL DIVISION PROTEIN FTSZ HOMOLOG 2-1, CHLOROPLASTIC-LIKE"/>
    <property type="match status" value="1"/>
</dbReference>
<dbReference type="Proteomes" id="UP000237105">
    <property type="component" value="Unassembled WGS sequence"/>
</dbReference>
<dbReference type="GO" id="GO:0005525">
    <property type="term" value="F:GTP binding"/>
    <property type="evidence" value="ECO:0007669"/>
    <property type="project" value="UniProtKB-KW"/>
</dbReference>
<dbReference type="InterPro" id="IPR036525">
    <property type="entry name" value="Tubulin/FtsZ_GTPase_sf"/>
</dbReference>
<comment type="caution">
    <text evidence="3">The sequence shown here is derived from an EMBL/GenBank/DDBJ whole genome shotgun (WGS) entry which is preliminary data.</text>
</comment>
<dbReference type="GO" id="GO:0003924">
    <property type="term" value="F:GTPase activity"/>
    <property type="evidence" value="ECO:0007669"/>
    <property type="project" value="InterPro"/>
</dbReference>
<gene>
    <name evidence="3" type="ORF">PanWU01x14_012920</name>
</gene>
<dbReference type="EMBL" id="JXTB01000005">
    <property type="protein sequence ID" value="PON79176.1"/>
    <property type="molecule type" value="Genomic_DNA"/>
</dbReference>
<organism evidence="3 4">
    <name type="scientific">Parasponia andersonii</name>
    <name type="common">Sponia andersonii</name>
    <dbReference type="NCBI Taxonomy" id="3476"/>
    <lineage>
        <taxon>Eukaryota</taxon>
        <taxon>Viridiplantae</taxon>
        <taxon>Streptophyta</taxon>
        <taxon>Embryophyta</taxon>
        <taxon>Tracheophyta</taxon>
        <taxon>Spermatophyta</taxon>
        <taxon>Magnoliopsida</taxon>
        <taxon>eudicotyledons</taxon>
        <taxon>Gunneridae</taxon>
        <taxon>Pentapetalae</taxon>
        <taxon>rosids</taxon>
        <taxon>fabids</taxon>
        <taxon>Rosales</taxon>
        <taxon>Cannabaceae</taxon>
        <taxon>Parasponia</taxon>
    </lineage>
</organism>
<dbReference type="OrthoDB" id="270720at2759"/>
<evidence type="ECO:0000256" key="1">
    <source>
        <dbReference type="ARBA" id="ARBA00022741"/>
    </source>
</evidence>
<name>A0A2P5E0X2_PARAD</name>
<protein>
    <submittedName>
        <fullName evidence="3">Tubulin/FtsZ, GTPase domain containing protein</fullName>
    </submittedName>
</protein>
<keyword evidence="2" id="KW-0342">GTP-binding</keyword>
<evidence type="ECO:0000313" key="4">
    <source>
        <dbReference type="Proteomes" id="UP000237105"/>
    </source>
</evidence>
<reference evidence="4" key="1">
    <citation type="submission" date="2016-06" db="EMBL/GenBank/DDBJ databases">
        <title>Parallel loss of symbiosis genes in relatives of nitrogen-fixing non-legume Parasponia.</title>
        <authorList>
            <person name="Van Velzen R."/>
            <person name="Holmer R."/>
            <person name="Bu F."/>
            <person name="Rutten L."/>
            <person name="Van Zeijl A."/>
            <person name="Liu W."/>
            <person name="Santuari L."/>
            <person name="Cao Q."/>
            <person name="Sharma T."/>
            <person name="Shen D."/>
            <person name="Roswanjaya Y."/>
            <person name="Wardhani T."/>
            <person name="Kalhor M.S."/>
            <person name="Jansen J."/>
            <person name="Van den Hoogen J."/>
            <person name="Gungor B."/>
            <person name="Hartog M."/>
            <person name="Hontelez J."/>
            <person name="Verver J."/>
            <person name="Yang W.-C."/>
            <person name="Schijlen E."/>
            <person name="Repin R."/>
            <person name="Schilthuizen M."/>
            <person name="Schranz E."/>
            <person name="Heidstra R."/>
            <person name="Miyata K."/>
            <person name="Fedorova E."/>
            <person name="Kohlen W."/>
            <person name="Bisseling T."/>
            <person name="Smit S."/>
            <person name="Geurts R."/>
        </authorList>
    </citation>
    <scope>NUCLEOTIDE SEQUENCE [LARGE SCALE GENOMIC DNA]</scope>
    <source>
        <strain evidence="4">cv. WU1-14</strain>
    </source>
</reference>
<dbReference type="AlphaFoldDB" id="A0A2P5E0X2"/>
<evidence type="ECO:0000256" key="2">
    <source>
        <dbReference type="ARBA" id="ARBA00023134"/>
    </source>
</evidence>
<proteinExistence type="predicted"/>
<dbReference type="Gene3D" id="3.40.50.1440">
    <property type="entry name" value="Tubulin/FtsZ, GTPase domain"/>
    <property type="match status" value="1"/>
</dbReference>
<dbReference type="InterPro" id="IPR045061">
    <property type="entry name" value="FtsZ/CetZ"/>
</dbReference>
<dbReference type="STRING" id="3476.A0A2P5E0X2"/>
<evidence type="ECO:0000313" key="3">
    <source>
        <dbReference type="EMBL" id="PON79176.1"/>
    </source>
</evidence>
<accession>A0A2P5E0X2</accession>
<keyword evidence="4" id="KW-1185">Reference proteome</keyword>
<keyword evidence="1" id="KW-0547">Nucleotide-binding</keyword>
<dbReference type="PANTHER" id="PTHR30314">
    <property type="entry name" value="CELL DIVISION PROTEIN FTSZ-RELATED"/>
    <property type="match status" value="1"/>
</dbReference>
<dbReference type="SUPFAM" id="SSF52490">
    <property type="entry name" value="Tubulin nucleotide-binding domain-like"/>
    <property type="match status" value="1"/>
</dbReference>
<dbReference type="GO" id="GO:0009507">
    <property type="term" value="C:chloroplast"/>
    <property type="evidence" value="ECO:0007669"/>
    <property type="project" value="TreeGrafter"/>
</dbReference>